<gene>
    <name evidence="6" type="primary">LOC108663673</name>
</gene>
<evidence type="ECO:0000256" key="1">
    <source>
        <dbReference type="ARBA" id="ARBA00022723"/>
    </source>
</evidence>
<accession>A0AB32X0G4</accession>
<dbReference type="Proteomes" id="UP000694886">
    <property type="component" value="Chromosome 10"/>
</dbReference>
<dbReference type="SUPFAM" id="SSF57889">
    <property type="entry name" value="Cysteine-rich domain"/>
    <property type="match status" value="3"/>
</dbReference>
<dbReference type="Gramene" id="Tc10v2_t013230.1">
    <property type="protein sequence ID" value="Tc10v2_p013230.1"/>
    <property type="gene ID" value="Tc10v2_g013230"/>
</dbReference>
<dbReference type="PANTHER" id="PTHR46288">
    <property type="entry name" value="PHORBOL-ESTER/DAG-TYPE DOMAIN-CONTAINING PROTEIN"/>
    <property type="match status" value="1"/>
</dbReference>
<evidence type="ECO:0000313" key="5">
    <source>
        <dbReference type="Proteomes" id="UP000694886"/>
    </source>
</evidence>
<keyword evidence="1" id="KW-0479">Metal-binding</keyword>
<organism evidence="5 6">
    <name type="scientific">Theobroma cacao</name>
    <name type="common">Cacao</name>
    <name type="synonym">Cocoa</name>
    <dbReference type="NCBI Taxonomy" id="3641"/>
    <lineage>
        <taxon>Eukaryota</taxon>
        <taxon>Viridiplantae</taxon>
        <taxon>Streptophyta</taxon>
        <taxon>Embryophyta</taxon>
        <taxon>Tracheophyta</taxon>
        <taxon>Spermatophyta</taxon>
        <taxon>Magnoliopsida</taxon>
        <taxon>eudicotyledons</taxon>
        <taxon>Gunneridae</taxon>
        <taxon>Pentapetalae</taxon>
        <taxon>rosids</taxon>
        <taxon>malvids</taxon>
        <taxon>Malvales</taxon>
        <taxon>Malvaceae</taxon>
        <taxon>Byttnerioideae</taxon>
        <taxon>Theobroma</taxon>
    </lineage>
</organism>
<dbReference type="GO" id="GO:0046872">
    <property type="term" value="F:metal ion binding"/>
    <property type="evidence" value="ECO:0007669"/>
    <property type="project" value="UniProtKB-KW"/>
</dbReference>
<name>A0AB32X0G4_THECC</name>
<dbReference type="InterPro" id="IPR002219">
    <property type="entry name" value="PKC_DAG/PE"/>
</dbReference>
<proteinExistence type="predicted"/>
<dbReference type="GeneID" id="108663673"/>
<evidence type="ECO:0000256" key="3">
    <source>
        <dbReference type="ARBA" id="ARBA00022833"/>
    </source>
</evidence>
<protein>
    <submittedName>
        <fullName evidence="6">Uncharacterized protein LOC108663673</fullName>
    </submittedName>
</protein>
<dbReference type="KEGG" id="tcc:108663673"/>
<dbReference type="PANTHER" id="PTHR46288:SF86">
    <property type="entry name" value="PHORBOL-ESTER_DAG-TYPE DOMAIN-CONTAINING PROTEIN"/>
    <property type="match status" value="1"/>
</dbReference>
<dbReference type="RefSeq" id="XP_017984411.1">
    <property type="nucleotide sequence ID" value="XM_018128922.1"/>
</dbReference>
<evidence type="ECO:0000313" key="6">
    <source>
        <dbReference type="RefSeq" id="XP_017984411.1"/>
    </source>
</evidence>
<feature type="domain" description="Phorbol-ester/DAG-type" evidence="4">
    <location>
        <begin position="200"/>
        <end position="255"/>
    </location>
</feature>
<dbReference type="InterPro" id="IPR004146">
    <property type="entry name" value="DC1"/>
</dbReference>
<dbReference type="Pfam" id="PF03107">
    <property type="entry name" value="C1_2"/>
    <property type="match status" value="3"/>
</dbReference>
<keyword evidence="3" id="KW-0862">Zinc</keyword>
<dbReference type="InterPro" id="IPR046349">
    <property type="entry name" value="C1-like_sf"/>
</dbReference>
<evidence type="ECO:0000259" key="4">
    <source>
        <dbReference type="PROSITE" id="PS50081"/>
    </source>
</evidence>
<sequence length="397" mass="47256">MDIKLDFHGHHLYFRNLKNNALKKYCNACLKEISNTANTYGLDEFEYPFHESCVRELQHLPLEIIHPLHSQHHLQLIFKEDQEGFICDKCWYISTFSRYECDECNFNLHLACASSTNDLLLEEKWQRFKDGKKKEIQHYSHLHKLAIFKYRKIRAYDYDCSWCGKCLSEVCYGCLLCKFFLHELCRDKVQRQLYHPFDPSHPLRLHYRTGSYCNACGGFVDNFTRDGTLNYCCLKCSFFLHFHCAKLLPTLKQKCHDHPLTYFKKTSYGRQDLFRCNVCEKLCDNNFFRCVQCNFSVHLPCVPIPSSIEHRYHRHPLIHMDWVEEDDSGEYYCDVCETERNPMDHVYCCEECTFITHAECVLNEVITIYITLPDYLPRLSPFSCLTTYIRFCLFDTS</sequence>
<dbReference type="PROSITE" id="PS50081">
    <property type="entry name" value="ZF_DAG_PE_2"/>
    <property type="match status" value="1"/>
</dbReference>
<keyword evidence="2" id="KW-0677">Repeat</keyword>
<evidence type="ECO:0000256" key="2">
    <source>
        <dbReference type="ARBA" id="ARBA00022737"/>
    </source>
</evidence>
<dbReference type="AlphaFoldDB" id="A0AB32X0G4"/>
<reference evidence="6" key="2">
    <citation type="submission" date="2025-08" db="UniProtKB">
        <authorList>
            <consortium name="RefSeq"/>
        </authorList>
    </citation>
    <scope>IDENTIFICATION</scope>
</reference>
<reference evidence="5" key="1">
    <citation type="journal article" date="1997" name="Nucleic Acids Res.">
        <title>tRNAscan-SE: a program for improved detection of transfer RNA genes in genomic sequence.</title>
        <authorList>
            <person name="Lowe T.M."/>
            <person name="Eddy S.R."/>
        </authorList>
    </citation>
    <scope>NUCLEOTIDE SEQUENCE [LARGE SCALE GENOMIC DNA]</scope>
    <source>
        <strain evidence="5">r\B97-61/B2</strain>
    </source>
</reference>